<reference evidence="3" key="5">
    <citation type="submission" date="2018-04" db="UniProtKB">
        <authorList>
            <consortium name="EnsemblFungi"/>
        </authorList>
    </citation>
    <scope>IDENTIFICATION</scope>
    <source>
        <strain evidence="3">R3-111a-1</strain>
    </source>
</reference>
<dbReference type="GeneID" id="20346884"/>
<feature type="region of interest" description="Disordered" evidence="1">
    <location>
        <begin position="80"/>
        <end position="119"/>
    </location>
</feature>
<evidence type="ECO:0000313" key="2">
    <source>
        <dbReference type="EMBL" id="EJT76507.1"/>
    </source>
</evidence>
<protein>
    <submittedName>
        <fullName evidence="2 3">Uncharacterized protein</fullName>
    </submittedName>
</protein>
<evidence type="ECO:0000256" key="1">
    <source>
        <dbReference type="SAM" id="MobiDB-lite"/>
    </source>
</evidence>
<dbReference type="EMBL" id="GL385397">
    <property type="protein sequence ID" value="EJT76507.1"/>
    <property type="molecule type" value="Genomic_DNA"/>
</dbReference>
<reference evidence="4" key="1">
    <citation type="submission" date="2010-07" db="EMBL/GenBank/DDBJ databases">
        <title>The genome sequence of Gaeumannomyces graminis var. tritici strain R3-111a-1.</title>
        <authorList>
            <consortium name="The Broad Institute Genome Sequencing Platform"/>
            <person name="Ma L.-J."/>
            <person name="Dead R."/>
            <person name="Young S."/>
            <person name="Zeng Q."/>
            <person name="Koehrsen M."/>
            <person name="Alvarado L."/>
            <person name="Berlin A."/>
            <person name="Chapman S.B."/>
            <person name="Chen Z."/>
            <person name="Freedman E."/>
            <person name="Gellesch M."/>
            <person name="Goldberg J."/>
            <person name="Griggs A."/>
            <person name="Gujja S."/>
            <person name="Heilman E.R."/>
            <person name="Heiman D."/>
            <person name="Hepburn T."/>
            <person name="Howarth C."/>
            <person name="Jen D."/>
            <person name="Larson L."/>
            <person name="Mehta T."/>
            <person name="Neiman D."/>
            <person name="Pearson M."/>
            <person name="Roberts A."/>
            <person name="Saif S."/>
            <person name="Shea T."/>
            <person name="Shenoy N."/>
            <person name="Sisk P."/>
            <person name="Stolte C."/>
            <person name="Sykes S."/>
            <person name="Walk T."/>
            <person name="White J."/>
            <person name="Yandava C."/>
            <person name="Haas B."/>
            <person name="Nusbaum C."/>
            <person name="Birren B."/>
        </authorList>
    </citation>
    <scope>NUCLEOTIDE SEQUENCE [LARGE SCALE GENOMIC DNA]</scope>
    <source>
        <strain evidence="4">R3-111a-1</strain>
    </source>
</reference>
<accession>J3NYS4</accession>
<sequence>MAAAATFTNVLSVGRSTYVTDSRFLHEYLKETFGKEINFNIASFNDRWSFELDRKLPKEELERLATEVANRCEEALKAARSSLNRARPQEDMDLNTKMPQIAGEDLPGRNSQGDRRATG</sequence>
<dbReference type="Proteomes" id="UP000006039">
    <property type="component" value="Unassembled WGS sequence"/>
</dbReference>
<evidence type="ECO:0000313" key="3">
    <source>
        <dbReference type="EnsemblFungi" id="EJT76507"/>
    </source>
</evidence>
<dbReference type="RefSeq" id="XP_009222507.1">
    <property type="nucleotide sequence ID" value="XM_009224243.1"/>
</dbReference>
<dbReference type="EnsemblFungi" id="EJT76507">
    <property type="protein sequence ID" value="EJT76507"/>
    <property type="gene ID" value="GGTG_06426"/>
</dbReference>
<reference evidence="2" key="3">
    <citation type="submission" date="2010-09" db="EMBL/GenBank/DDBJ databases">
        <title>Annotation of Gaeumannomyces graminis var. tritici R3-111a-1.</title>
        <authorList>
            <consortium name="The Broad Institute Genome Sequencing Platform"/>
            <person name="Ma L.-J."/>
            <person name="Dead R."/>
            <person name="Young S.K."/>
            <person name="Zeng Q."/>
            <person name="Gargeya S."/>
            <person name="Fitzgerald M."/>
            <person name="Haas B."/>
            <person name="Abouelleil A."/>
            <person name="Alvarado L."/>
            <person name="Arachchi H.M."/>
            <person name="Berlin A."/>
            <person name="Brown A."/>
            <person name="Chapman S.B."/>
            <person name="Chen Z."/>
            <person name="Dunbar C."/>
            <person name="Freedman E."/>
            <person name="Gearin G."/>
            <person name="Gellesch M."/>
            <person name="Goldberg J."/>
            <person name="Griggs A."/>
            <person name="Gujja S."/>
            <person name="Heiman D."/>
            <person name="Howarth C."/>
            <person name="Larson L."/>
            <person name="Lui A."/>
            <person name="MacDonald P.J.P."/>
            <person name="Mehta T."/>
            <person name="Montmayeur A."/>
            <person name="Murphy C."/>
            <person name="Neiman D."/>
            <person name="Pearson M."/>
            <person name="Priest M."/>
            <person name="Roberts A."/>
            <person name="Saif S."/>
            <person name="Shea T."/>
            <person name="Shenoy N."/>
            <person name="Sisk P."/>
            <person name="Stolte C."/>
            <person name="Sykes S."/>
            <person name="Yandava C."/>
            <person name="Wortman J."/>
            <person name="Nusbaum C."/>
            <person name="Birren B."/>
        </authorList>
    </citation>
    <scope>NUCLEOTIDE SEQUENCE</scope>
    <source>
        <strain evidence="2">R3-111a-1</strain>
    </source>
</reference>
<organism evidence="2">
    <name type="scientific">Gaeumannomyces tritici (strain R3-111a-1)</name>
    <name type="common">Wheat and barley take-all root rot fungus</name>
    <name type="synonym">Gaeumannomyces graminis var. tritici</name>
    <dbReference type="NCBI Taxonomy" id="644352"/>
    <lineage>
        <taxon>Eukaryota</taxon>
        <taxon>Fungi</taxon>
        <taxon>Dikarya</taxon>
        <taxon>Ascomycota</taxon>
        <taxon>Pezizomycotina</taxon>
        <taxon>Sordariomycetes</taxon>
        <taxon>Sordariomycetidae</taxon>
        <taxon>Magnaporthales</taxon>
        <taxon>Magnaporthaceae</taxon>
        <taxon>Gaeumannomyces</taxon>
    </lineage>
</organism>
<name>J3NYS4_GAET3</name>
<keyword evidence="4" id="KW-1185">Reference proteome</keyword>
<proteinExistence type="predicted"/>
<gene>
    <name evidence="3" type="primary">20346884</name>
    <name evidence="2" type="ORF">GGTG_06426</name>
</gene>
<dbReference type="HOGENOM" id="CLU_2061627_0_0_1"/>
<reference evidence="2" key="2">
    <citation type="submission" date="2010-07" db="EMBL/GenBank/DDBJ databases">
        <authorList>
            <consortium name="The Broad Institute Genome Sequencing Platform"/>
            <consortium name="Broad Institute Genome Sequencing Center for Infectious Disease"/>
            <person name="Ma L.-J."/>
            <person name="Dead R."/>
            <person name="Young S."/>
            <person name="Zeng Q."/>
            <person name="Koehrsen M."/>
            <person name="Alvarado L."/>
            <person name="Berlin A."/>
            <person name="Chapman S.B."/>
            <person name="Chen Z."/>
            <person name="Freedman E."/>
            <person name="Gellesch M."/>
            <person name="Goldberg J."/>
            <person name="Griggs A."/>
            <person name="Gujja S."/>
            <person name="Heilman E.R."/>
            <person name="Heiman D."/>
            <person name="Hepburn T."/>
            <person name="Howarth C."/>
            <person name="Jen D."/>
            <person name="Larson L."/>
            <person name="Mehta T."/>
            <person name="Neiman D."/>
            <person name="Pearson M."/>
            <person name="Roberts A."/>
            <person name="Saif S."/>
            <person name="Shea T."/>
            <person name="Shenoy N."/>
            <person name="Sisk P."/>
            <person name="Stolte C."/>
            <person name="Sykes S."/>
            <person name="Walk T."/>
            <person name="White J."/>
            <person name="Yandava C."/>
            <person name="Haas B."/>
            <person name="Nusbaum C."/>
            <person name="Birren B."/>
        </authorList>
    </citation>
    <scope>NUCLEOTIDE SEQUENCE</scope>
    <source>
        <strain evidence="2">R3-111a-1</strain>
    </source>
</reference>
<dbReference type="VEuPathDB" id="FungiDB:GGTG_06426"/>
<dbReference type="AlphaFoldDB" id="J3NYS4"/>
<evidence type="ECO:0000313" key="4">
    <source>
        <dbReference type="Proteomes" id="UP000006039"/>
    </source>
</evidence>
<reference evidence="3" key="4">
    <citation type="journal article" date="2015" name="G3 (Bethesda)">
        <title>Genome sequences of three phytopathogenic species of the Magnaporthaceae family of fungi.</title>
        <authorList>
            <person name="Okagaki L.H."/>
            <person name="Nunes C.C."/>
            <person name="Sailsbery J."/>
            <person name="Clay B."/>
            <person name="Brown D."/>
            <person name="John T."/>
            <person name="Oh Y."/>
            <person name="Young N."/>
            <person name="Fitzgerald M."/>
            <person name="Haas B.J."/>
            <person name="Zeng Q."/>
            <person name="Young S."/>
            <person name="Adiconis X."/>
            <person name="Fan L."/>
            <person name="Levin J.Z."/>
            <person name="Mitchell T.K."/>
            <person name="Okubara P.A."/>
            <person name="Farman M.L."/>
            <person name="Kohn L.M."/>
            <person name="Birren B."/>
            <person name="Ma L.-J."/>
            <person name="Dean R.A."/>
        </authorList>
    </citation>
    <scope>NUCLEOTIDE SEQUENCE</scope>
    <source>
        <strain evidence="3">R3-111a-1</strain>
    </source>
</reference>